<reference evidence="2 3" key="1">
    <citation type="submission" date="2018-10" db="EMBL/GenBank/DDBJ databases">
        <title>Sequencing the genomes of 1000 actinobacteria strains.</title>
        <authorList>
            <person name="Klenk H.-P."/>
        </authorList>
    </citation>
    <scope>NUCLEOTIDE SEQUENCE [LARGE SCALE GENOMIC DNA]</scope>
    <source>
        <strain evidence="2 3">DSM 43800</strain>
    </source>
</reference>
<dbReference type="Proteomes" id="UP000282084">
    <property type="component" value="Unassembled WGS sequence"/>
</dbReference>
<dbReference type="NCBIfam" id="NF041390">
    <property type="entry name" value="TadE_Rv3655c"/>
    <property type="match status" value="1"/>
</dbReference>
<evidence type="ECO:0000313" key="2">
    <source>
        <dbReference type="EMBL" id="RKT52138.1"/>
    </source>
</evidence>
<gene>
    <name evidence="2" type="ORF">C8E97_0639</name>
</gene>
<dbReference type="InterPro" id="IPR049790">
    <property type="entry name" value="Rv3655c/TadE"/>
</dbReference>
<comment type="caution">
    <text evidence="2">The sequence shown here is derived from an EMBL/GenBank/DDBJ whole genome shotgun (WGS) entry which is preliminary data.</text>
</comment>
<accession>A0A495VWQ9</accession>
<sequence>MTVEAALALCGVLVFVALGAEVVMTVVGQLRCTDAAREAARLVARGDSARVSSAVAAIAPAGAEVVVRREGDTAWAEVTSRRGLVDVRARAYAVLEFGVTDEGRPSPVPGGERWSGKGSEEESSGADRAVPGGEPPPEVVADGG</sequence>
<evidence type="ECO:0000256" key="1">
    <source>
        <dbReference type="SAM" id="MobiDB-lite"/>
    </source>
</evidence>
<organism evidence="2 3">
    <name type="scientific">Saccharothrix australiensis</name>
    <dbReference type="NCBI Taxonomy" id="2072"/>
    <lineage>
        <taxon>Bacteria</taxon>
        <taxon>Bacillati</taxon>
        <taxon>Actinomycetota</taxon>
        <taxon>Actinomycetes</taxon>
        <taxon>Pseudonocardiales</taxon>
        <taxon>Pseudonocardiaceae</taxon>
        <taxon>Saccharothrix</taxon>
    </lineage>
</organism>
<keyword evidence="3" id="KW-1185">Reference proteome</keyword>
<dbReference type="AlphaFoldDB" id="A0A495VWQ9"/>
<protein>
    <recommendedName>
        <fullName evidence="4">TadE-like protein</fullName>
    </recommendedName>
</protein>
<name>A0A495VWQ9_9PSEU</name>
<evidence type="ECO:0008006" key="4">
    <source>
        <dbReference type="Google" id="ProtNLM"/>
    </source>
</evidence>
<dbReference type="RefSeq" id="WP_342776176.1">
    <property type="nucleotide sequence ID" value="NZ_RBXO01000001.1"/>
</dbReference>
<feature type="region of interest" description="Disordered" evidence="1">
    <location>
        <begin position="101"/>
        <end position="144"/>
    </location>
</feature>
<dbReference type="EMBL" id="RBXO01000001">
    <property type="protein sequence ID" value="RKT52138.1"/>
    <property type="molecule type" value="Genomic_DNA"/>
</dbReference>
<evidence type="ECO:0000313" key="3">
    <source>
        <dbReference type="Proteomes" id="UP000282084"/>
    </source>
</evidence>
<proteinExistence type="predicted"/>